<name>A0ABQ2UIP6_9PSEU</name>
<dbReference type="Proteomes" id="UP000649573">
    <property type="component" value="Unassembled WGS sequence"/>
</dbReference>
<keyword evidence="1" id="KW-0472">Membrane</keyword>
<keyword evidence="1" id="KW-1133">Transmembrane helix</keyword>
<feature type="transmembrane region" description="Helical" evidence="1">
    <location>
        <begin position="37"/>
        <end position="62"/>
    </location>
</feature>
<gene>
    <name evidence="2" type="ORF">GCM10010178_34170</name>
</gene>
<feature type="transmembrane region" description="Helical" evidence="1">
    <location>
        <begin position="107"/>
        <end position="128"/>
    </location>
</feature>
<sequence length="150" mass="16021">MIFSRLVVPLLSMWFFGNLYEQVVWNPQLLADPRPGSLVGVFAAGSPVYYYLPWGPLGVVLAVVTRAPWPALGCLAVSIAMKILLITQVNPVFRDPAVSREVVHDHAVLWAFGNGVVVIAVGAAILLVQRAARRGATPGGRPSAAPARPS</sequence>
<proteinExistence type="predicted"/>
<feature type="transmembrane region" description="Helical" evidence="1">
    <location>
        <begin position="69"/>
        <end position="87"/>
    </location>
</feature>
<keyword evidence="3" id="KW-1185">Reference proteome</keyword>
<organism evidence="2 3">
    <name type="scientific">Lentzea flava</name>
    <dbReference type="NCBI Taxonomy" id="103732"/>
    <lineage>
        <taxon>Bacteria</taxon>
        <taxon>Bacillati</taxon>
        <taxon>Actinomycetota</taxon>
        <taxon>Actinomycetes</taxon>
        <taxon>Pseudonocardiales</taxon>
        <taxon>Pseudonocardiaceae</taxon>
        <taxon>Lentzea</taxon>
    </lineage>
</organism>
<dbReference type="EMBL" id="BMRE01000012">
    <property type="protein sequence ID" value="GGU38976.1"/>
    <property type="molecule type" value="Genomic_DNA"/>
</dbReference>
<comment type="caution">
    <text evidence="2">The sequence shown here is derived from an EMBL/GenBank/DDBJ whole genome shotgun (WGS) entry which is preliminary data.</text>
</comment>
<protein>
    <submittedName>
        <fullName evidence="2">Uncharacterized protein</fullName>
    </submittedName>
</protein>
<evidence type="ECO:0000256" key="1">
    <source>
        <dbReference type="SAM" id="Phobius"/>
    </source>
</evidence>
<dbReference type="RefSeq" id="WP_189254658.1">
    <property type="nucleotide sequence ID" value="NZ_BMRE01000012.1"/>
</dbReference>
<reference evidence="3" key="1">
    <citation type="journal article" date="2019" name="Int. J. Syst. Evol. Microbiol.">
        <title>The Global Catalogue of Microorganisms (GCM) 10K type strain sequencing project: providing services to taxonomists for standard genome sequencing and annotation.</title>
        <authorList>
            <consortium name="The Broad Institute Genomics Platform"/>
            <consortium name="The Broad Institute Genome Sequencing Center for Infectious Disease"/>
            <person name="Wu L."/>
            <person name="Ma J."/>
        </authorList>
    </citation>
    <scope>NUCLEOTIDE SEQUENCE [LARGE SCALE GENOMIC DNA]</scope>
    <source>
        <strain evidence="3">JCM 3296</strain>
    </source>
</reference>
<keyword evidence="1" id="KW-0812">Transmembrane</keyword>
<evidence type="ECO:0000313" key="3">
    <source>
        <dbReference type="Proteomes" id="UP000649573"/>
    </source>
</evidence>
<accession>A0ABQ2UIP6</accession>
<evidence type="ECO:0000313" key="2">
    <source>
        <dbReference type="EMBL" id="GGU38976.1"/>
    </source>
</evidence>